<dbReference type="InterPro" id="IPR050155">
    <property type="entry name" value="HAD-like_hydrolase_sf"/>
</dbReference>
<reference evidence="1 2" key="1">
    <citation type="submission" date="2016-10" db="EMBL/GenBank/DDBJ databases">
        <title>Draft Genome sequence of Alkanindiges sp. strain H1.</title>
        <authorList>
            <person name="Subhash Y."/>
            <person name="Lee S."/>
        </authorList>
    </citation>
    <scope>NUCLEOTIDE SEQUENCE [LARGE SCALE GENOMIC DNA]</scope>
    <source>
        <strain evidence="1 2">H1</strain>
    </source>
</reference>
<organism evidence="1 2">
    <name type="scientific">Alkanindiges hydrocarboniclasticus</name>
    <dbReference type="NCBI Taxonomy" id="1907941"/>
    <lineage>
        <taxon>Bacteria</taxon>
        <taxon>Pseudomonadati</taxon>
        <taxon>Pseudomonadota</taxon>
        <taxon>Gammaproteobacteria</taxon>
        <taxon>Moraxellales</taxon>
        <taxon>Moraxellaceae</taxon>
        <taxon>Alkanindiges</taxon>
    </lineage>
</organism>
<dbReference type="Proteomes" id="UP000192132">
    <property type="component" value="Unassembled WGS sequence"/>
</dbReference>
<dbReference type="SFLD" id="SFLDS00003">
    <property type="entry name" value="Haloacid_Dehalogenase"/>
    <property type="match status" value="1"/>
</dbReference>
<dbReference type="Gene3D" id="3.40.50.1000">
    <property type="entry name" value="HAD superfamily/HAD-like"/>
    <property type="match status" value="1"/>
</dbReference>
<dbReference type="SFLD" id="SFLDG01129">
    <property type="entry name" value="C1.5:_HAD__Beta-PGM__Phosphata"/>
    <property type="match status" value="1"/>
</dbReference>
<accession>A0A1S8CT05</accession>
<dbReference type="RefSeq" id="WP_076879025.1">
    <property type="nucleotide sequence ID" value="NZ_MLCN01000037.1"/>
</dbReference>
<dbReference type="STRING" id="1907941.BKE30_12975"/>
<dbReference type="Gene3D" id="1.10.150.240">
    <property type="entry name" value="Putative phosphatase, domain 2"/>
    <property type="match status" value="1"/>
</dbReference>
<dbReference type="AlphaFoldDB" id="A0A1S8CT05"/>
<dbReference type="InterPro" id="IPR036412">
    <property type="entry name" value="HAD-like_sf"/>
</dbReference>
<dbReference type="OrthoDB" id="9792518at2"/>
<dbReference type="PANTHER" id="PTHR43434">
    <property type="entry name" value="PHOSPHOGLYCOLATE PHOSPHATASE"/>
    <property type="match status" value="1"/>
</dbReference>
<dbReference type="InterPro" id="IPR023214">
    <property type="entry name" value="HAD_sf"/>
</dbReference>
<evidence type="ECO:0000313" key="1">
    <source>
        <dbReference type="EMBL" id="ONG38107.1"/>
    </source>
</evidence>
<gene>
    <name evidence="1" type="ORF">BKE30_12975</name>
</gene>
<name>A0A1S8CT05_9GAMM</name>
<dbReference type="GO" id="GO:0008967">
    <property type="term" value="F:phosphoglycolate phosphatase activity"/>
    <property type="evidence" value="ECO:0007669"/>
    <property type="project" value="TreeGrafter"/>
</dbReference>
<dbReference type="InterPro" id="IPR041492">
    <property type="entry name" value="HAD_2"/>
</dbReference>
<protein>
    <submittedName>
        <fullName evidence="1">Haloacid dehalogenase</fullName>
    </submittedName>
</protein>
<keyword evidence="2" id="KW-1185">Reference proteome</keyword>
<dbReference type="GO" id="GO:0005829">
    <property type="term" value="C:cytosol"/>
    <property type="evidence" value="ECO:0007669"/>
    <property type="project" value="TreeGrafter"/>
</dbReference>
<dbReference type="PANTHER" id="PTHR43434:SF13">
    <property type="entry name" value="PHOSPHOGLYCOLATE PHOSPHATASE"/>
    <property type="match status" value="1"/>
</dbReference>
<sequence length="210" mass="23497">MQNLKYQLAIFDFDGTLANSFPFFASVFNELAGQYRFKQIQLHEIETLRHATPRQIMQHVGMASWKLPLVSRGFIRRMRQNAHQIELFDHISDSLKFLANSGVRLAIVSSNSRENVAAILGAELFALFGQVYCGMSIFGKTAHLKKILKKTGVAAQHAIYIGDQETDAEAAAQANMAFGAVSWGYGSLQALRQHNRVLEFVTGHDLRQLA</sequence>
<dbReference type="Pfam" id="PF13419">
    <property type="entry name" value="HAD_2"/>
    <property type="match status" value="1"/>
</dbReference>
<proteinExistence type="predicted"/>
<dbReference type="EMBL" id="MLCN01000037">
    <property type="protein sequence ID" value="ONG38107.1"/>
    <property type="molecule type" value="Genomic_DNA"/>
</dbReference>
<comment type="caution">
    <text evidence="1">The sequence shown here is derived from an EMBL/GenBank/DDBJ whole genome shotgun (WGS) entry which is preliminary data.</text>
</comment>
<evidence type="ECO:0000313" key="2">
    <source>
        <dbReference type="Proteomes" id="UP000192132"/>
    </source>
</evidence>
<dbReference type="GO" id="GO:0006281">
    <property type="term" value="P:DNA repair"/>
    <property type="evidence" value="ECO:0007669"/>
    <property type="project" value="TreeGrafter"/>
</dbReference>
<dbReference type="SUPFAM" id="SSF56784">
    <property type="entry name" value="HAD-like"/>
    <property type="match status" value="1"/>
</dbReference>
<dbReference type="InterPro" id="IPR023198">
    <property type="entry name" value="PGP-like_dom2"/>
</dbReference>